<keyword evidence="5" id="KW-0325">Glycoprotein</keyword>
<feature type="compositionally biased region" description="Low complexity" evidence="6">
    <location>
        <begin position="56"/>
        <end position="76"/>
    </location>
</feature>
<dbReference type="InterPro" id="IPR011677">
    <property type="entry name" value="TCTN1-3_dom"/>
</dbReference>
<evidence type="ECO:0000256" key="2">
    <source>
        <dbReference type="ARBA" id="ARBA00011495"/>
    </source>
</evidence>
<dbReference type="Pfam" id="PF07773">
    <property type="entry name" value="TCTN_DUF1619"/>
    <property type="match status" value="2"/>
</dbReference>
<feature type="chain" id="PRO_5035804303" description="Tectonic-1" evidence="7">
    <location>
        <begin position="27"/>
        <end position="617"/>
    </location>
</feature>
<dbReference type="InterPro" id="IPR040354">
    <property type="entry name" value="TCTN1-3"/>
</dbReference>
<dbReference type="PANTHER" id="PTHR14611:SF1">
    <property type="entry name" value="TECTONIC-1"/>
    <property type="match status" value="1"/>
</dbReference>
<dbReference type="OMA" id="AGDVKIC"/>
<feature type="region of interest" description="Disordered" evidence="6">
    <location>
        <begin position="56"/>
        <end position="89"/>
    </location>
</feature>
<feature type="domain" description="Tectonic-1-3" evidence="8">
    <location>
        <begin position="230"/>
        <end position="400"/>
    </location>
</feature>
<feature type="signal peptide" evidence="7">
    <location>
        <begin position="1"/>
        <end position="26"/>
    </location>
</feature>
<keyword evidence="4" id="KW-0970">Cilium biogenesis/degradation</keyword>
<accession>A0A8C4DG87</accession>
<reference evidence="10" key="1">
    <citation type="submission" date="2025-08" db="UniProtKB">
        <authorList>
            <consortium name="Ensembl"/>
        </authorList>
    </citation>
    <scope>IDENTIFICATION</scope>
</reference>
<dbReference type="Proteomes" id="UP000694389">
    <property type="component" value="Unassembled WGS sequence"/>
</dbReference>
<feature type="domain" description="Tectonic-1-3" evidence="8">
    <location>
        <begin position="412"/>
        <end position="588"/>
    </location>
</feature>
<dbReference type="Ensembl" id="ENSDLAT00005004097.2">
    <property type="protein sequence ID" value="ENSDLAP00005003964.2"/>
    <property type="gene ID" value="ENSDLAG00005001784.2"/>
</dbReference>
<dbReference type="GO" id="GO:0060271">
    <property type="term" value="P:cilium assembly"/>
    <property type="evidence" value="ECO:0007669"/>
    <property type="project" value="TreeGrafter"/>
</dbReference>
<dbReference type="OrthoDB" id="2104337at2759"/>
<comment type="subunit">
    <text evidence="2">Part of the tectonic-like complex (also named B9 complex).</text>
</comment>
<evidence type="ECO:0000256" key="1">
    <source>
        <dbReference type="ARBA" id="ARBA00007633"/>
    </source>
</evidence>
<dbReference type="GO" id="GO:0036038">
    <property type="term" value="C:MKS complex"/>
    <property type="evidence" value="ECO:0007669"/>
    <property type="project" value="TreeGrafter"/>
</dbReference>
<comment type="similarity">
    <text evidence="1">Belongs to the tectonic family.</text>
</comment>
<evidence type="ECO:0000259" key="9">
    <source>
        <dbReference type="Pfam" id="PF25752"/>
    </source>
</evidence>
<dbReference type="GeneTree" id="ENSGT00570000079101"/>
<keyword evidence="3 7" id="KW-0732">Signal</keyword>
<keyword evidence="11" id="KW-1185">Reference proteome</keyword>
<organism evidence="10 11">
    <name type="scientific">Dicentrarchus labrax</name>
    <name type="common">European seabass</name>
    <name type="synonym">Morone labrax</name>
    <dbReference type="NCBI Taxonomy" id="13489"/>
    <lineage>
        <taxon>Eukaryota</taxon>
        <taxon>Metazoa</taxon>
        <taxon>Chordata</taxon>
        <taxon>Craniata</taxon>
        <taxon>Vertebrata</taxon>
        <taxon>Euteleostomi</taxon>
        <taxon>Actinopterygii</taxon>
        <taxon>Neopterygii</taxon>
        <taxon>Teleostei</taxon>
        <taxon>Neoteleostei</taxon>
        <taxon>Acanthomorphata</taxon>
        <taxon>Eupercaria</taxon>
        <taxon>Moronidae</taxon>
        <taxon>Dicentrarchus</taxon>
    </lineage>
</organism>
<evidence type="ECO:0000256" key="5">
    <source>
        <dbReference type="ARBA" id="ARBA00023180"/>
    </source>
</evidence>
<dbReference type="GO" id="GO:1904491">
    <property type="term" value="P:protein localization to ciliary transition zone"/>
    <property type="evidence" value="ECO:0007669"/>
    <property type="project" value="TreeGrafter"/>
</dbReference>
<protein>
    <recommendedName>
        <fullName evidence="12">Tectonic-1</fullName>
    </recommendedName>
</protein>
<gene>
    <name evidence="10" type="primary">LOC127375238</name>
</gene>
<name>A0A8C4DG87_DICLA</name>
<dbReference type="AlphaFoldDB" id="A0A8C4DG87"/>
<evidence type="ECO:0000256" key="4">
    <source>
        <dbReference type="ARBA" id="ARBA00022794"/>
    </source>
</evidence>
<dbReference type="GeneID" id="127375238"/>
<dbReference type="RefSeq" id="XP_051277191.1">
    <property type="nucleotide sequence ID" value="XM_051421231.1"/>
</dbReference>
<evidence type="ECO:0000256" key="6">
    <source>
        <dbReference type="SAM" id="MobiDB-lite"/>
    </source>
</evidence>
<proteinExistence type="inferred from homology"/>
<dbReference type="PANTHER" id="PTHR14611">
    <property type="entry name" value="TECTONIC FAMILY MEMBER"/>
    <property type="match status" value="1"/>
</dbReference>
<reference evidence="10" key="2">
    <citation type="submission" date="2025-09" db="UniProtKB">
        <authorList>
            <consortium name="Ensembl"/>
        </authorList>
    </citation>
    <scope>IDENTIFICATION</scope>
</reference>
<evidence type="ECO:0000313" key="10">
    <source>
        <dbReference type="Ensembl" id="ENSDLAP00005003964.2"/>
    </source>
</evidence>
<evidence type="ECO:0000313" key="11">
    <source>
        <dbReference type="Proteomes" id="UP000694389"/>
    </source>
</evidence>
<sequence length="617" mass="66433">MAASAVAFWHTSSLFSLFLLFPVVTANENTTSYNFNTTVFGEQNVTFNFTDNYTTTPPTEFDSTTPTPSSSSTDEPVQPTLPTEPLPVSGRLLTPVTSVDRLCPCDEHKDVCDINCCCDRECNEEVALFTGCSVDAVSSGNKQLCSRDVASYALRTTIDGYSELQSSIQKETNYDILCIQTQNRVDGFSHPSPALPTDSNFDSLFKQFTSFLFGSEENSGQASTAELQASSGYQYGDVMVTAGVSGQRGMFWLPAPSVTADCMDSSPAAFLKDQSSRCSRNVVLEQDCSTLLALSMGTYTSIQLFAGKNKDAAVVPVEVASVVLQSVDGTQTELQISGGENLSPALLNPTLCANVVLKVAYVIKYNPAGEIVNVAVSLVLGFFSEAALPLEQEFHITFIQENVGEVAIHYSGNPGYVVGLPLVSASRTADGIVRSIDPRDTLSLLHSAEDQDCLQGPQQRSPVLFGLDSVSGCTLRLEDAANCSLVFQVLLDVLRGPNYPQYVASFGNSPLDYPLDWVPIKNDFSPGESCSIPLSLHLEIEWTKYGSLVNPQAQIVSIKEVIQTNTTSLEMLTGGSSVLSISSSVAFIPVSAAALPGYRAMPTIDAKLPFDFFFPFV</sequence>
<evidence type="ECO:0000256" key="7">
    <source>
        <dbReference type="SAM" id="SignalP"/>
    </source>
</evidence>
<evidence type="ECO:0008006" key="12">
    <source>
        <dbReference type="Google" id="ProtNLM"/>
    </source>
</evidence>
<dbReference type="InterPro" id="IPR057724">
    <property type="entry name" value="TCTN1-3_N"/>
</dbReference>
<evidence type="ECO:0000259" key="8">
    <source>
        <dbReference type="Pfam" id="PF07773"/>
    </source>
</evidence>
<evidence type="ECO:0000256" key="3">
    <source>
        <dbReference type="ARBA" id="ARBA00022729"/>
    </source>
</evidence>
<feature type="domain" description="Tectonic-1-3 N-terminal" evidence="9">
    <location>
        <begin position="96"/>
        <end position="200"/>
    </location>
</feature>
<dbReference type="Pfam" id="PF25752">
    <property type="entry name" value="DUF1619_N"/>
    <property type="match status" value="1"/>
</dbReference>